<dbReference type="EMBL" id="PPED02000001">
    <property type="protein sequence ID" value="PWN72210.1"/>
    <property type="molecule type" value="Genomic_DNA"/>
</dbReference>
<sequence>MSNWKQISIGEFIDFNPHESIKKGLIARKIGMDKLGIFQRKINGSENLEYSAGPKFRNKDTLVAKITPCLENGKTAYVDNLNEDEVAFGSSEFIVLRENENSDSKFIYYLARSPLFRERAISCMEGTSGRKRVNEGALKRQEILVPTTKIEQQKIASVLSTLDDKIELNNSINTELEQMAKTLYDYWFVQFDFPNEDGKPYKSSGGKMIYNKTLKREIPQGWEVKRLEEIENNIITGKTPSTLVKDNFGGDIPFVTIDDIRKQLFIINSDRKLSEKGAGTQQSKFLEIGDICVSCIGTVGVIGIVGKKCQTNQQINTISKVKDYNRYFLLNALKKYFEFNVAAKQGAVLSNMNKGEFSDIPILDCPKEIKTKFLKIVMPFYDKLNLNLQQNQELASLRDWLLPMLMNGQVKVEN</sequence>
<dbReference type="CDD" id="cd17260">
    <property type="entry name" value="RMtype1_S_EcoEI-TRD1-CR1_like"/>
    <property type="match status" value="1"/>
</dbReference>
<dbReference type="Pfam" id="PF01420">
    <property type="entry name" value="Methylase_S"/>
    <property type="match status" value="2"/>
</dbReference>
<evidence type="ECO:0000256" key="3">
    <source>
        <dbReference type="ARBA" id="ARBA00023125"/>
    </source>
</evidence>
<keyword evidence="5" id="KW-0255">Endonuclease</keyword>
<dbReference type="AlphaFoldDB" id="A0A316XMP4"/>
<dbReference type="RefSeq" id="WP_109711157.1">
    <property type="nucleotide sequence ID" value="NZ_PPED02000001.1"/>
</dbReference>
<keyword evidence="5" id="KW-0378">Hydrolase</keyword>
<evidence type="ECO:0000313" key="6">
    <source>
        <dbReference type="Proteomes" id="UP000236594"/>
    </source>
</evidence>
<evidence type="ECO:0000256" key="2">
    <source>
        <dbReference type="ARBA" id="ARBA00022747"/>
    </source>
</evidence>
<dbReference type="PANTHER" id="PTHR30408">
    <property type="entry name" value="TYPE-1 RESTRICTION ENZYME ECOKI SPECIFICITY PROTEIN"/>
    <property type="match status" value="1"/>
</dbReference>
<dbReference type="InterPro" id="IPR052021">
    <property type="entry name" value="Type-I_RS_S_subunit"/>
</dbReference>
<accession>A0A316XMP4</accession>
<dbReference type="GO" id="GO:0004519">
    <property type="term" value="F:endonuclease activity"/>
    <property type="evidence" value="ECO:0007669"/>
    <property type="project" value="UniProtKB-KW"/>
</dbReference>
<gene>
    <name evidence="5" type="ORF">C1631_006315</name>
</gene>
<dbReference type="REBASE" id="268247">
    <property type="entry name" value="S.CspISE14ORF6310P"/>
</dbReference>
<evidence type="ECO:0000313" key="5">
    <source>
        <dbReference type="EMBL" id="PWN72210.1"/>
    </source>
</evidence>
<dbReference type="InterPro" id="IPR044946">
    <property type="entry name" value="Restrct_endonuc_typeI_TRD_sf"/>
</dbReference>
<dbReference type="OrthoDB" id="9816225at2"/>
<comment type="caution">
    <text evidence="5">The sequence shown here is derived from an EMBL/GenBank/DDBJ whole genome shotgun (WGS) entry which is preliminary data.</text>
</comment>
<keyword evidence="2" id="KW-0680">Restriction system</keyword>
<dbReference type="Proteomes" id="UP000236594">
    <property type="component" value="Unassembled WGS sequence"/>
</dbReference>
<dbReference type="InterPro" id="IPR000055">
    <property type="entry name" value="Restrct_endonuc_typeI_TRD"/>
</dbReference>
<name>A0A316XMP4_9FLAO</name>
<dbReference type="GO" id="GO:0003677">
    <property type="term" value="F:DNA binding"/>
    <property type="evidence" value="ECO:0007669"/>
    <property type="project" value="UniProtKB-KW"/>
</dbReference>
<protein>
    <submittedName>
        <fullName evidence="5">Restriction endonuclease subunit S</fullName>
    </submittedName>
</protein>
<dbReference type="SUPFAM" id="SSF116734">
    <property type="entry name" value="DNA methylase specificity domain"/>
    <property type="match status" value="2"/>
</dbReference>
<dbReference type="GO" id="GO:0009307">
    <property type="term" value="P:DNA restriction-modification system"/>
    <property type="evidence" value="ECO:0007669"/>
    <property type="project" value="UniProtKB-KW"/>
</dbReference>
<dbReference type="Gene3D" id="3.90.220.20">
    <property type="entry name" value="DNA methylase specificity domains"/>
    <property type="match status" value="2"/>
</dbReference>
<keyword evidence="5" id="KW-0540">Nuclease</keyword>
<organism evidence="5 6">
    <name type="scientific">Chryseobacterium phosphatilyticum</name>
    <dbReference type="NCBI Taxonomy" id="475075"/>
    <lineage>
        <taxon>Bacteria</taxon>
        <taxon>Pseudomonadati</taxon>
        <taxon>Bacteroidota</taxon>
        <taxon>Flavobacteriia</taxon>
        <taxon>Flavobacteriales</taxon>
        <taxon>Weeksellaceae</taxon>
        <taxon>Chryseobacterium group</taxon>
        <taxon>Chryseobacterium</taxon>
    </lineage>
</organism>
<feature type="domain" description="Type I restriction modification DNA specificity" evidence="4">
    <location>
        <begin position="219"/>
        <end position="394"/>
    </location>
</feature>
<keyword evidence="3" id="KW-0238">DNA-binding</keyword>
<comment type="similarity">
    <text evidence="1">Belongs to the type-I restriction system S methylase family.</text>
</comment>
<evidence type="ECO:0000256" key="1">
    <source>
        <dbReference type="ARBA" id="ARBA00010923"/>
    </source>
</evidence>
<keyword evidence="6" id="KW-1185">Reference proteome</keyword>
<evidence type="ECO:0000259" key="4">
    <source>
        <dbReference type="Pfam" id="PF01420"/>
    </source>
</evidence>
<proteinExistence type="inferred from homology"/>
<dbReference type="PANTHER" id="PTHR30408:SF13">
    <property type="entry name" value="TYPE I RESTRICTION ENZYME HINDI SPECIFICITY SUBUNIT"/>
    <property type="match status" value="1"/>
</dbReference>
<reference evidence="5 6" key="1">
    <citation type="submission" date="2018-04" db="EMBL/GenBank/DDBJ databases">
        <title>Draft Genome Sequence of Phosphate-Solubilizing Chryseobacterium sp. ISE14 that is a Biocontrol and Plant Growth-Promoting Rhizobacterium Isolated from Cucumber.</title>
        <authorList>
            <person name="Jeong J.-J."/>
            <person name="Sang M.K."/>
            <person name="Choi I.-G."/>
            <person name="Kim K.D."/>
        </authorList>
    </citation>
    <scope>NUCLEOTIDE SEQUENCE [LARGE SCALE GENOMIC DNA]</scope>
    <source>
        <strain evidence="5 6">ISE14</strain>
    </source>
</reference>
<feature type="domain" description="Type I restriction modification DNA specificity" evidence="4">
    <location>
        <begin position="1"/>
        <end position="178"/>
    </location>
</feature>